<proteinExistence type="predicted"/>
<reference evidence="2" key="1">
    <citation type="submission" date="2020-11" db="EMBL/GenBank/DDBJ databases">
        <title>Isolation and identification of active actinomycetes.</title>
        <authorList>
            <person name="Sun X."/>
        </authorList>
    </citation>
    <scope>NUCLEOTIDE SEQUENCE</scope>
    <source>
        <strain evidence="2">NEAU-A11</strain>
    </source>
</reference>
<protein>
    <submittedName>
        <fullName evidence="2">Uncharacterized protein</fullName>
    </submittedName>
</protein>
<sequence length="145" mass="15202">MNVSVQHKSHTVVYIIFGVAFLLLAGIALLAFDNAKDSQEATAKAQQLQVELTSAGMRVPTTEQIAGVLGADGGTTCTDPDAALSRSTLYSQLTNGAAGPGQRPVIADEKVVQGQLLITKVYCPQNLEAFQQAVDDLNLSDEVAG</sequence>
<dbReference type="EMBL" id="JADQTO010000003">
    <property type="protein sequence ID" value="MBG0561472.1"/>
    <property type="molecule type" value="Genomic_DNA"/>
</dbReference>
<organism evidence="2 3">
    <name type="scientific">Actinoplanes aureus</name>
    <dbReference type="NCBI Taxonomy" id="2792083"/>
    <lineage>
        <taxon>Bacteria</taxon>
        <taxon>Bacillati</taxon>
        <taxon>Actinomycetota</taxon>
        <taxon>Actinomycetes</taxon>
        <taxon>Micromonosporales</taxon>
        <taxon>Micromonosporaceae</taxon>
        <taxon>Actinoplanes</taxon>
    </lineage>
</organism>
<accession>A0A931C6D4</accession>
<feature type="transmembrane region" description="Helical" evidence="1">
    <location>
        <begin position="12"/>
        <end position="32"/>
    </location>
</feature>
<evidence type="ECO:0000313" key="3">
    <source>
        <dbReference type="Proteomes" id="UP000598146"/>
    </source>
</evidence>
<keyword evidence="1" id="KW-0812">Transmembrane</keyword>
<keyword evidence="1" id="KW-1133">Transmembrane helix</keyword>
<keyword evidence="1" id="KW-0472">Membrane</keyword>
<evidence type="ECO:0000313" key="2">
    <source>
        <dbReference type="EMBL" id="MBG0561472.1"/>
    </source>
</evidence>
<keyword evidence="3" id="KW-1185">Reference proteome</keyword>
<dbReference type="RefSeq" id="WP_196413260.1">
    <property type="nucleotide sequence ID" value="NZ_JADQTO010000003.1"/>
</dbReference>
<evidence type="ECO:0000256" key="1">
    <source>
        <dbReference type="SAM" id="Phobius"/>
    </source>
</evidence>
<dbReference type="Proteomes" id="UP000598146">
    <property type="component" value="Unassembled WGS sequence"/>
</dbReference>
<comment type="caution">
    <text evidence="2">The sequence shown here is derived from an EMBL/GenBank/DDBJ whole genome shotgun (WGS) entry which is preliminary data.</text>
</comment>
<dbReference type="AlphaFoldDB" id="A0A931C6D4"/>
<name>A0A931C6D4_9ACTN</name>
<gene>
    <name evidence="2" type="ORF">I4J89_08355</name>
</gene>